<feature type="region of interest" description="Disordered" evidence="3">
    <location>
        <begin position="2177"/>
        <end position="2198"/>
    </location>
</feature>
<dbReference type="SUPFAM" id="SSF48371">
    <property type="entry name" value="ARM repeat"/>
    <property type="match status" value="1"/>
</dbReference>
<protein>
    <submittedName>
        <fullName evidence="6">Neurobeachin-like protein 2</fullName>
    </submittedName>
</protein>
<feature type="region of interest" description="Disordered" evidence="3">
    <location>
        <begin position="2218"/>
        <end position="2239"/>
    </location>
</feature>
<dbReference type="Gene3D" id="2.130.10.10">
    <property type="entry name" value="YVTN repeat-like/Quinoprotein amine dehydrogenase"/>
    <property type="match status" value="1"/>
</dbReference>
<dbReference type="CDD" id="cd06071">
    <property type="entry name" value="Beach"/>
    <property type="match status" value="1"/>
</dbReference>
<evidence type="ECO:0000259" key="5">
    <source>
        <dbReference type="PROSITE" id="PS51783"/>
    </source>
</evidence>
<evidence type="ECO:0000256" key="1">
    <source>
        <dbReference type="ARBA" id="ARBA00022574"/>
    </source>
</evidence>
<dbReference type="GO" id="GO:0019901">
    <property type="term" value="F:protein kinase binding"/>
    <property type="evidence" value="ECO:0007669"/>
    <property type="project" value="TreeGrafter"/>
</dbReference>
<evidence type="ECO:0000259" key="4">
    <source>
        <dbReference type="PROSITE" id="PS50197"/>
    </source>
</evidence>
<evidence type="ECO:0000313" key="7">
    <source>
        <dbReference type="Proteomes" id="UP000008909"/>
    </source>
</evidence>
<dbReference type="CDD" id="cd01201">
    <property type="entry name" value="PH_BEACH"/>
    <property type="match status" value="1"/>
</dbReference>
<dbReference type="SMART" id="SM01026">
    <property type="entry name" value="Beach"/>
    <property type="match status" value="1"/>
</dbReference>
<organism evidence="6 7">
    <name type="scientific">Clonorchis sinensis</name>
    <name type="common">Chinese liver fluke</name>
    <dbReference type="NCBI Taxonomy" id="79923"/>
    <lineage>
        <taxon>Eukaryota</taxon>
        <taxon>Metazoa</taxon>
        <taxon>Spiralia</taxon>
        <taxon>Lophotrochozoa</taxon>
        <taxon>Platyhelminthes</taxon>
        <taxon>Trematoda</taxon>
        <taxon>Digenea</taxon>
        <taxon>Opisthorchiida</taxon>
        <taxon>Opisthorchiata</taxon>
        <taxon>Opisthorchiidae</taxon>
        <taxon>Clonorchis</taxon>
    </lineage>
</organism>
<feature type="region of interest" description="Disordered" evidence="3">
    <location>
        <begin position="1467"/>
        <end position="1498"/>
    </location>
</feature>
<name>G7YDE2_CLOSI</name>
<evidence type="ECO:0000256" key="2">
    <source>
        <dbReference type="ARBA" id="ARBA00022737"/>
    </source>
</evidence>
<dbReference type="Proteomes" id="UP000008909">
    <property type="component" value="Unassembled WGS sequence"/>
</dbReference>
<feature type="compositionally biased region" description="Polar residues" evidence="3">
    <location>
        <begin position="3090"/>
        <end position="3108"/>
    </location>
</feature>
<dbReference type="Gene3D" id="2.30.29.30">
    <property type="entry name" value="Pleckstrin-homology domain (PH domain)/Phosphotyrosine-binding domain (PTB)"/>
    <property type="match status" value="1"/>
</dbReference>
<evidence type="ECO:0000313" key="6">
    <source>
        <dbReference type="EMBL" id="GAA50976.1"/>
    </source>
</evidence>
<dbReference type="InterPro" id="IPR036322">
    <property type="entry name" value="WD40_repeat_dom_sf"/>
</dbReference>
<dbReference type="EMBL" id="DF143099">
    <property type="protein sequence ID" value="GAA50976.1"/>
    <property type="molecule type" value="Genomic_DNA"/>
</dbReference>
<dbReference type="PROSITE" id="PS50197">
    <property type="entry name" value="BEACH"/>
    <property type="match status" value="1"/>
</dbReference>
<dbReference type="InterPro" id="IPR023362">
    <property type="entry name" value="PH-BEACH_dom"/>
</dbReference>
<feature type="region of interest" description="Disordered" evidence="3">
    <location>
        <begin position="3089"/>
        <end position="3108"/>
    </location>
</feature>
<dbReference type="GO" id="GO:0008104">
    <property type="term" value="P:intracellular protein localization"/>
    <property type="evidence" value="ECO:0007669"/>
    <property type="project" value="TreeGrafter"/>
</dbReference>
<dbReference type="PANTHER" id="PTHR13743">
    <property type="entry name" value="BEIGE/BEACH-RELATED"/>
    <property type="match status" value="1"/>
</dbReference>
<feature type="compositionally biased region" description="Polar residues" evidence="3">
    <location>
        <begin position="968"/>
        <end position="991"/>
    </location>
</feature>
<dbReference type="InterPro" id="IPR016024">
    <property type="entry name" value="ARM-type_fold"/>
</dbReference>
<keyword evidence="2" id="KW-0677">Repeat</keyword>
<feature type="region of interest" description="Disordered" evidence="3">
    <location>
        <begin position="968"/>
        <end position="995"/>
    </location>
</feature>
<dbReference type="InterPro" id="IPR050865">
    <property type="entry name" value="BEACH_Domain"/>
</dbReference>
<feature type="domain" description="BEACH-type PH" evidence="5">
    <location>
        <begin position="2281"/>
        <end position="2414"/>
    </location>
</feature>
<feature type="compositionally biased region" description="Polar residues" evidence="3">
    <location>
        <begin position="2182"/>
        <end position="2195"/>
    </location>
</feature>
<feature type="region of interest" description="Disordered" evidence="3">
    <location>
        <begin position="1937"/>
        <end position="1970"/>
    </location>
</feature>
<dbReference type="Pfam" id="PF15787">
    <property type="entry name" value="DUF4704"/>
    <property type="match status" value="1"/>
</dbReference>
<dbReference type="Pfam" id="PF02138">
    <property type="entry name" value="Beach"/>
    <property type="match status" value="1"/>
</dbReference>
<accession>G7YDE2</accession>
<dbReference type="PANTHER" id="PTHR13743:SF112">
    <property type="entry name" value="BEACH DOMAIN-CONTAINING PROTEIN"/>
    <property type="match status" value="1"/>
</dbReference>
<dbReference type="FunFam" id="1.10.1540.10:FF:000001">
    <property type="entry name" value="neurobeachin isoform X1"/>
    <property type="match status" value="1"/>
</dbReference>
<dbReference type="GO" id="GO:0016020">
    <property type="term" value="C:membrane"/>
    <property type="evidence" value="ECO:0007669"/>
    <property type="project" value="TreeGrafter"/>
</dbReference>
<dbReference type="InterPro" id="IPR000409">
    <property type="entry name" value="BEACH_dom"/>
</dbReference>
<dbReference type="InterPro" id="IPR015943">
    <property type="entry name" value="WD40/YVTN_repeat-like_dom_sf"/>
</dbReference>
<feature type="compositionally biased region" description="Polar residues" evidence="3">
    <location>
        <begin position="1937"/>
        <end position="1966"/>
    </location>
</feature>
<dbReference type="PROSITE" id="PS51783">
    <property type="entry name" value="PH_BEACH"/>
    <property type="match status" value="1"/>
</dbReference>
<feature type="domain" description="BEACH" evidence="4">
    <location>
        <begin position="2427"/>
        <end position="2718"/>
    </location>
</feature>
<keyword evidence="7" id="KW-1185">Reference proteome</keyword>
<sequence>MMKIILPVVNHTCDCSSTWKNWKRAHETESCPISGAPLPPVSGILSRNIRSLLSSVTECLSLLGPGGEAWCLAMDILCVLTACFPVDESCNQRVFDLLMEQLKTLPDNPFAVVSLTFLLFNLEKNEPWRNTMETLVERFWMALKTRDALTHVELYYLFWLVHRSARFRLICRSHDELIATVVGNSLTDRRQTQRGWCYAISLLASLTVGDFDVLSSKESSDVISGGISYRTPTYLPKSFYRILQDYLSGAMQSFPVFPTDEIQSVGNGTVSLILIVKCLLSWAFGLLPIFECPTVEHMVPLPKSSTCEQCPNTCDYQPVLVEGNVVQVLICWITDFLTTDNKSVANQNVNSVIDQTFQPILKSLSVSGCTGRLSRAHCSDALLIADALVPSLAVVCTFVGNHSPNVDSGCFDDFAPRATQNKSAQPSNPAIMKLLAYLMQILERMGLHSLEAEELSSILALFRFAAVRRYSQRLLKILAKISKTGSSRLSPIPNSGYWFEFARPTDSILIFPLFPEPEGMEDSSPLDHMSSFKTSKSGLSLHFWLSVEHALKSVTPGPSDSTIQSNTRYCLIRMLETSGSGLELFFTAAGYLIIAVAHGGEYQYMPVCGPEHLPALQWHSLAIVFSLVRKMVFTRQYVNIIVNGSRCFSAEFRLPQFNGDLCIFHVGGCPEWVERVHYVKLMKHVGCRTPVRQVAAKFFSRNISLKSAATSEVSDKNASNLNNLTESDIGTTMKVNLGEEHVAWGTLTSFLGQIASVTIFDDAISDITWQTITKRGPCDLTYILDSECYVNCPTLLMHYHAKAVDLQNSICSDLFGETTAAPFVFRSLERLSQITTKDDRISRTGWNLHTTYKMRSFCGIPGTLVGARRLSSTKMSDSINQLGGIPALFPILGLMSEHSVTSDKISPLSVNAQNFTGESVTPTITVIGQEQSEDVHDAGFNQDDLLETSLGGYKFHLQLYERFRPQQSTGSSVTVQISPPTPTDQNESSATGSGGHIQSWALTEPEILRLSVVTKDYSFKFSPHLSDSPKSFDSCVGTFILLLRNLISDHLQNRRHLCLSRVLQTLGYLLWKLPPLRLDSGVVSACYDLVLQTTVFHDSKVISSDAAIEPVDEQIGGVVRRLDIRFLQRIFLNWNIWDKATPIARFEHILCVLSLAKRHQRLFKKLLPVKKLLEILEHCYSDEINGLERNSILFDFTQSSGQSIPNEIKSAVDERLLQTEQKIVQQTCCQVLQLIEALLHKTITLTDLREMFVFMCNSTNSSAVEATLDLLFRMYEQSGPNSKLAHYFFEPGTGVNLYTLFLRPLTEVNENSKKKALKLLNMLVMNSRISETKKSQLILEQFGGLTGLFSFSEQFPQLLVDPETINWFLQIFDRLGTRDFRGFLQFIELMSEQDLMQRIKVIELFLKLIDQSPEYHAQQILRIPAFFDSLIKLLVLRKRCAPLASCRVTASRFGLIRKPVAPLEKRLRKTENAIGQPETANTQLDGEPSDKPNATDASEKARHFYRQIGSTDLMQQDESQPLTRMHLTGQPNSLHPDICPEGLFSEGAVDPGECVTPVADSQSLLTRDAMQCTMLAELVLLAMHKIIWQAHEVDRRLSRFSTQIPDPWATYEQAIAFLRDTNQTWEMVKPYFWIIQRFLRMIVNSAQQGIGALLPLSGENENIRAFVFPLMRLVVDLTCSRPKSMDDDYSVELLDTIIQLTQEILEVWEAKKPWEDMEVLVLHLLLMWINEGTSFKRINILPNALTRLHYILDRYAERMTFQKLGFILYRLNHTIDYWARLSDLEVLVKAAASEDLKNGGRQLESENTKVAASGCPDDLTLTSAAPVLHTLLKNFGEVLRLPDGFRQYRNEGFDLFNKLQSYKKEHEEEWTEYIENQIRPVVEAYTTQYIMSMISEQTILCALANDELIKSRRYRRFSEDKLAMELSQNLPVVCDYKTQTPDSRNRSENASLSTAESPPGDQTGSVPSGFRNKLGALSGRWGERSSSLTRGSLWEIEPLKEQTYILPSDDCQVNYSKWLSILYQLTCISPYSPWFTGFGTISHWRLSQLETSCRVRPKLEPNVYFDPHLSASSAREGLSIEELLTRRKRLSKTSIVSVEISCDDSEIINSPTAEAVDELCEKHLHSPDQWSKVMRAVSVQRRLNHILAQYASNVSRGDDEVKEEDWEALATTKLSEEYPSGSELQSIESDTSSAKVSGDFQTHAIRKETRRQAVFELPSELLDAESPKRDSDISSESGISSLHKPSLSIYTPRGSATITSVARVSSQPHFAAHRGSPSLLPSKKDIVIGVEAQLVTALDVVAGKFTATKTYVLFEGFATYQGQPQVLWQLNNPNGQTFVAIASQPSNDKYLPGPQSEAGSKLVRCAFPISKVREIHLRRYNLRRSAIEIFLLTNLNYMFNFDVKVRNKVFCSLVKLCSPKQHVLSGRSPREVFQSSGLTQRWIQREISNYEYLMCLNTIAGRTFNDLNQYPVFPWILADYTSPELDLSDPSVFRDLSRPIALANPKFIDQVRMKYESFEDPGGTIPKFHHGTHYSSAAGVLHYLFRLEPYTSFHVDLHGGRFDLPDRQFHSIPKSWRFIMSSPNDNKELIPEFFTLPDFLRNNDAFDFGASQHHNRIGDVELPAWASNPEEFIRKHRAALESDYVSSHLHEWIDLIFGYKQNGPDAVDALNVFYYATYEGAVDLDQIPNPLERQAMESMINNFGQTPCQLLRNPHPKRLTYNAWLQVVLDEQRIPLTSLLAANYNDSQQRFTGDRHVSAVNLDQINQNEAPEESAEGEFGGRTLSAVSGGATVATEEETAQALEVRKSDIPLSNKLWSFPCDPDSRWSSVKFGIFCRLYPLGHRKRSDAKPESLIVCLAVIPAARIPSDYIPNEENRDRITRSISRLPDTIPIPLSTRRLTSFGSQTLLVEDDEVPNAPNRWDRLVSLLLAIDECGIISRYLWRPSRLRNLPLTARCSLQPLDLFQLQLSSKNLLHRSLCGVGPIDRNLLWVEYKQTADCCVSTANQASSMISPVVGSKLFATSADGCWLFAAGRLDNRLAVYNVKKSRLETLLISPHTNTISCLAIDTVDGLADVSSFVVRPDPAFGRGSTTAGSAQNASATSTGQTFSSSVMDRQMSTRFLITGSKDGTCAVWLFCSPNDIDAEVVQEELLADFDSTELSYPQDLLACNEEEDMRAFKLHKATAEGPLDPLLNLNLHPVPEGVVEHQIHSEQNFGYLSSTTQLRKGSDKQLFAQANLPSFWRSHREFVQLQAARSPPGDMTSVYHRVGLPYFPTLLGLPQTKPLAKLVRLFYTDFTGAAVTAVALCMNLDVALAATRRGQLVYLYSVRRSSWSRVVSFDPADSVLDLFDTSAEEWEKKTQKFSAGNYRAEHMLISAQTGYIYLQWNQTSFDRNLAKAGEATSGQLGPWVGLFKTHGELITRQHVLSSSYDFCELPDKKKVNTMVTRIMLTSNLTPTQMKGDSDFASCPTQHLIVGTSSGHLVIMSASSLAPIRCLDMKSSVLDFRFSCTFTRSGNLFDGIHLFVSLADGRLITCQPGFVITQEEKEIEHDTSVVVTFQGPET</sequence>
<dbReference type="Pfam" id="PF14844">
    <property type="entry name" value="PH_BEACH"/>
    <property type="match status" value="1"/>
</dbReference>
<dbReference type="GO" id="GO:0005829">
    <property type="term" value="C:cytosol"/>
    <property type="evidence" value="ECO:0007669"/>
    <property type="project" value="TreeGrafter"/>
</dbReference>
<keyword evidence="1" id="KW-0853">WD repeat</keyword>
<dbReference type="SUPFAM" id="SSF50729">
    <property type="entry name" value="PH domain-like"/>
    <property type="match status" value="1"/>
</dbReference>
<dbReference type="SUPFAM" id="SSF81837">
    <property type="entry name" value="BEACH domain"/>
    <property type="match status" value="1"/>
</dbReference>
<reference evidence="6" key="1">
    <citation type="journal article" date="2011" name="Genome Biol.">
        <title>The draft genome of the carcinogenic human liver fluke Clonorchis sinensis.</title>
        <authorList>
            <person name="Wang X."/>
            <person name="Chen W."/>
            <person name="Huang Y."/>
            <person name="Sun J."/>
            <person name="Men J."/>
            <person name="Liu H."/>
            <person name="Luo F."/>
            <person name="Guo L."/>
            <person name="Lv X."/>
            <person name="Deng C."/>
            <person name="Zhou C."/>
            <person name="Fan Y."/>
            <person name="Li X."/>
            <person name="Huang L."/>
            <person name="Hu Y."/>
            <person name="Liang C."/>
            <person name="Hu X."/>
            <person name="Xu J."/>
            <person name="Yu X."/>
        </authorList>
    </citation>
    <scope>NUCLEOTIDE SEQUENCE [LARGE SCALE GENOMIC DNA]</scope>
    <source>
        <strain evidence="6">Henan</strain>
    </source>
</reference>
<dbReference type="InterPro" id="IPR036372">
    <property type="entry name" value="BEACH_dom_sf"/>
</dbReference>
<dbReference type="InterPro" id="IPR031570">
    <property type="entry name" value="NBEA/BDCP_DUF4704"/>
</dbReference>
<reference key="2">
    <citation type="submission" date="2011-10" db="EMBL/GenBank/DDBJ databases">
        <title>The genome and transcriptome sequence of Clonorchis sinensis provide insights into the carcinogenic liver fluke.</title>
        <authorList>
            <person name="Wang X."/>
            <person name="Huang Y."/>
            <person name="Chen W."/>
            <person name="Liu H."/>
            <person name="Guo L."/>
            <person name="Chen Y."/>
            <person name="Luo F."/>
            <person name="Zhou W."/>
            <person name="Sun J."/>
            <person name="Mao Q."/>
            <person name="Liang P."/>
            <person name="Zhou C."/>
            <person name="Tian Y."/>
            <person name="Men J."/>
            <person name="Lv X."/>
            <person name="Huang L."/>
            <person name="Zhou J."/>
            <person name="Hu Y."/>
            <person name="Li R."/>
            <person name="Zhang F."/>
            <person name="Lei H."/>
            <person name="Li X."/>
            <person name="Hu X."/>
            <person name="Liang C."/>
            <person name="Xu J."/>
            <person name="Wu Z."/>
            <person name="Yu X."/>
        </authorList>
    </citation>
    <scope>NUCLEOTIDE SEQUENCE</scope>
    <source>
        <strain>Henan</strain>
    </source>
</reference>
<gene>
    <name evidence="6" type="ORF">CLF_105328</name>
</gene>
<dbReference type="InterPro" id="IPR011993">
    <property type="entry name" value="PH-like_dom_sf"/>
</dbReference>
<dbReference type="SUPFAM" id="SSF50978">
    <property type="entry name" value="WD40 repeat-like"/>
    <property type="match status" value="1"/>
</dbReference>
<dbReference type="Gene3D" id="1.10.1540.10">
    <property type="entry name" value="BEACH domain"/>
    <property type="match status" value="1"/>
</dbReference>
<evidence type="ECO:0000256" key="3">
    <source>
        <dbReference type="SAM" id="MobiDB-lite"/>
    </source>
</evidence>
<proteinExistence type="predicted"/>